<proteinExistence type="predicted"/>
<dbReference type="AlphaFoldDB" id="A0A7W8CRW4"/>
<comment type="subcellular location">
    <subcellularLocation>
        <location evidence="1">Cell membrane</location>
        <topology evidence="1">Multi-pass membrane protein</topology>
    </subcellularLocation>
</comment>
<dbReference type="GO" id="GO:0034204">
    <property type="term" value="P:lipid translocation"/>
    <property type="evidence" value="ECO:0007669"/>
    <property type="project" value="TreeGrafter"/>
</dbReference>
<keyword evidence="5" id="KW-0573">Peptidoglycan synthesis</keyword>
<evidence type="ECO:0000256" key="5">
    <source>
        <dbReference type="ARBA" id="ARBA00022984"/>
    </source>
</evidence>
<name>A0A7W8CRW4_9BACL</name>
<feature type="transmembrane region" description="Helical" evidence="8">
    <location>
        <begin position="39"/>
        <end position="61"/>
    </location>
</feature>
<dbReference type="PANTHER" id="PTHR47019">
    <property type="entry name" value="LIPID II FLIPPASE MURJ"/>
    <property type="match status" value="1"/>
</dbReference>
<keyword evidence="6 8" id="KW-1133">Transmembrane helix</keyword>
<dbReference type="GO" id="GO:0008360">
    <property type="term" value="P:regulation of cell shape"/>
    <property type="evidence" value="ECO:0007669"/>
    <property type="project" value="UniProtKB-KW"/>
</dbReference>
<evidence type="ECO:0000256" key="8">
    <source>
        <dbReference type="SAM" id="Phobius"/>
    </source>
</evidence>
<reference evidence="9 10" key="1">
    <citation type="submission" date="2020-08" db="EMBL/GenBank/DDBJ databases">
        <title>Genomic Encyclopedia of Type Strains, Phase IV (KMG-IV): sequencing the most valuable type-strain genomes for metagenomic binning, comparative biology and taxonomic classification.</title>
        <authorList>
            <person name="Goeker M."/>
        </authorList>
    </citation>
    <scope>NUCLEOTIDE SEQUENCE [LARGE SCALE GENOMIC DNA]</scope>
    <source>
        <strain evidence="9 10">DSM 15895</strain>
    </source>
</reference>
<dbReference type="InterPro" id="IPR051050">
    <property type="entry name" value="Lipid_II_flippase_MurJ/MviN"/>
</dbReference>
<keyword evidence="3 8" id="KW-0812">Transmembrane</keyword>
<feature type="transmembrane region" description="Helical" evidence="8">
    <location>
        <begin position="267"/>
        <end position="286"/>
    </location>
</feature>
<accession>A0A7W8CRW4</accession>
<evidence type="ECO:0000313" key="9">
    <source>
        <dbReference type="EMBL" id="MBB5179388.1"/>
    </source>
</evidence>
<evidence type="ECO:0000256" key="3">
    <source>
        <dbReference type="ARBA" id="ARBA00022692"/>
    </source>
</evidence>
<feature type="transmembrane region" description="Helical" evidence="8">
    <location>
        <begin position="374"/>
        <end position="393"/>
    </location>
</feature>
<evidence type="ECO:0000256" key="6">
    <source>
        <dbReference type="ARBA" id="ARBA00022989"/>
    </source>
</evidence>
<dbReference type="PRINTS" id="PR01806">
    <property type="entry name" value="VIRFACTRMVIN"/>
</dbReference>
<feature type="transmembrane region" description="Helical" evidence="8">
    <location>
        <begin position="433"/>
        <end position="453"/>
    </location>
</feature>
<feature type="transmembrane region" description="Helical" evidence="8">
    <location>
        <begin position="182"/>
        <end position="200"/>
    </location>
</feature>
<feature type="transmembrane region" description="Helical" evidence="8">
    <location>
        <begin position="399"/>
        <end position="421"/>
    </location>
</feature>
<dbReference type="GO" id="GO:0005886">
    <property type="term" value="C:plasma membrane"/>
    <property type="evidence" value="ECO:0007669"/>
    <property type="project" value="UniProtKB-SubCell"/>
</dbReference>
<dbReference type="EMBL" id="JACHHE010000002">
    <property type="protein sequence ID" value="MBB5179388.1"/>
    <property type="molecule type" value="Genomic_DNA"/>
</dbReference>
<dbReference type="Proteomes" id="UP000525923">
    <property type="component" value="Unassembled WGS sequence"/>
</dbReference>
<evidence type="ECO:0000313" key="10">
    <source>
        <dbReference type="Proteomes" id="UP000525923"/>
    </source>
</evidence>
<feature type="transmembrane region" description="Helical" evidence="8">
    <location>
        <begin position="341"/>
        <end position="362"/>
    </location>
</feature>
<keyword evidence="10" id="KW-1185">Reference proteome</keyword>
<dbReference type="InterPro" id="IPR004268">
    <property type="entry name" value="MurJ"/>
</dbReference>
<gene>
    <name evidence="9" type="ORF">HNQ44_000812</name>
</gene>
<evidence type="ECO:0000256" key="4">
    <source>
        <dbReference type="ARBA" id="ARBA00022960"/>
    </source>
</evidence>
<keyword evidence="7 8" id="KW-0472">Membrane</keyword>
<evidence type="ECO:0000256" key="7">
    <source>
        <dbReference type="ARBA" id="ARBA00023136"/>
    </source>
</evidence>
<feature type="transmembrane region" description="Helical" evidence="8">
    <location>
        <begin position="120"/>
        <end position="144"/>
    </location>
</feature>
<keyword evidence="2" id="KW-1003">Cell membrane</keyword>
<comment type="caution">
    <text evidence="9">The sequence shown here is derived from an EMBL/GenBank/DDBJ whole genome shotgun (WGS) entry which is preliminary data.</text>
</comment>
<keyword evidence="4" id="KW-0133">Cell shape</keyword>
<dbReference type="GO" id="GO:0015648">
    <property type="term" value="F:lipid-linked peptidoglycan transporter activity"/>
    <property type="evidence" value="ECO:0007669"/>
    <property type="project" value="TreeGrafter"/>
</dbReference>
<evidence type="ECO:0000256" key="1">
    <source>
        <dbReference type="ARBA" id="ARBA00004651"/>
    </source>
</evidence>
<dbReference type="Pfam" id="PF03023">
    <property type="entry name" value="MurJ"/>
    <property type="match status" value="1"/>
</dbReference>
<dbReference type="PANTHER" id="PTHR47019:SF1">
    <property type="entry name" value="LIPID II FLIPPASE MURJ"/>
    <property type="match status" value="1"/>
</dbReference>
<feature type="transmembrane region" description="Helical" evidence="8">
    <location>
        <begin position="465"/>
        <end position="483"/>
    </location>
</feature>
<dbReference type="GO" id="GO:0009252">
    <property type="term" value="P:peptidoglycan biosynthetic process"/>
    <property type="evidence" value="ECO:0007669"/>
    <property type="project" value="UniProtKB-KW"/>
</dbReference>
<feature type="transmembrane region" description="Helical" evidence="8">
    <location>
        <begin position="228"/>
        <end position="247"/>
    </location>
</feature>
<organism evidence="9 10">
    <name type="scientific">Planococcus koreensis</name>
    <dbReference type="NCBI Taxonomy" id="112331"/>
    <lineage>
        <taxon>Bacteria</taxon>
        <taxon>Bacillati</taxon>
        <taxon>Bacillota</taxon>
        <taxon>Bacilli</taxon>
        <taxon>Bacillales</taxon>
        <taxon>Caryophanaceae</taxon>
        <taxon>Planococcus</taxon>
    </lineage>
</organism>
<evidence type="ECO:0000256" key="2">
    <source>
        <dbReference type="ARBA" id="ARBA00022475"/>
    </source>
</evidence>
<protein>
    <submittedName>
        <fullName evidence="9">Putative peptidoglycan lipid II flippase</fullName>
    </submittedName>
</protein>
<feature type="transmembrane region" description="Helical" evidence="8">
    <location>
        <begin position="298"/>
        <end position="321"/>
    </location>
</feature>
<feature type="transmembrane region" description="Helical" evidence="8">
    <location>
        <begin position="156"/>
        <end position="176"/>
    </location>
</feature>
<feature type="transmembrane region" description="Helical" evidence="8">
    <location>
        <begin position="82"/>
        <end position="108"/>
    </location>
</feature>
<dbReference type="RefSeq" id="WP_183736430.1">
    <property type="nucleotide sequence ID" value="NZ_JACHHE010000002.1"/>
</dbReference>
<sequence length="502" mass="57271">MKKTIIAVVLLSVVGKSFGLIRDMLITNYFGFNEVTDALYISISVVLLLFSVFNTVIRTTFSPMFSSKSIENQKKSFSELNSVGNFIIILLLIVSLLTYIFPQFFLFIVSPGVSELTSSYAIKFIKLLSFVILFYGFVSILNGYLQAVKVYKTSEIAGLINNLTIIIIFLILFAHYSYISIIYAYITGAVLQFLFVYIIFTKNTNDSKWNFLFFDLKPIKEFSLLSRYLLLSAFVSQLTVLSDKFIASFLNTGAITALQYANTIKNLPITLVVMVVTNVLFTNLSINQQKSQQLYEKNIFNQINILLAFITPFIILFFYFSPQIVKLLFYRGEFTLNGVNMTANSLIAYSFGLFFFVIKEVLNKAALAAKKTKITFKIAIISLFINLIFNIVFSKYYGYVGIAASTSLSILINTIILLYILDKQKVLSNIKDLIFVSLMYFFSLVSGLLIFKFVQFDLPNLVLEISFNFLLICCYQLFCFIFIKRSIVNVQKNKSQSFKKSK</sequence>